<dbReference type="AlphaFoldDB" id="A0A915DIK1"/>
<name>A0A915DIK1_9BILA</name>
<reference evidence="2" key="1">
    <citation type="submission" date="2022-11" db="UniProtKB">
        <authorList>
            <consortium name="WormBaseParasite"/>
        </authorList>
    </citation>
    <scope>IDENTIFICATION</scope>
</reference>
<dbReference type="Proteomes" id="UP000887574">
    <property type="component" value="Unplaced"/>
</dbReference>
<dbReference type="WBParaSite" id="jg20358">
    <property type="protein sequence ID" value="jg20358"/>
    <property type="gene ID" value="jg20358"/>
</dbReference>
<keyword evidence="1" id="KW-1185">Reference proteome</keyword>
<proteinExistence type="predicted"/>
<evidence type="ECO:0000313" key="2">
    <source>
        <dbReference type="WBParaSite" id="jg20358"/>
    </source>
</evidence>
<sequence>MLSPNQKLLLKEVTGFDYLNEELKEVCQEFAKSHVAHFLEPGLWSLRGGIHYETSQQDEGTQNAKNIHKAEPYARIRASFQRWQGQKAMESEEQLEERVERTWKISLHDTSHEKKLVLSSHILAIWALDTINGIFDSVNVEGQESYFELKNDPFSRQVSNIFHIFIQFKKLTFNKQFTNGALLISLGIDDRSPRNVAIPFPYLKTFRNMFTELVEFAESWRESTIDINLHNNEYQQHHYKVLPPHRSALTNAVVAVQEQMMTPEDSEQIMTPGANQKMLNPGANEQMMTPETVSRS</sequence>
<organism evidence="1 2">
    <name type="scientific">Ditylenchus dipsaci</name>
    <dbReference type="NCBI Taxonomy" id="166011"/>
    <lineage>
        <taxon>Eukaryota</taxon>
        <taxon>Metazoa</taxon>
        <taxon>Ecdysozoa</taxon>
        <taxon>Nematoda</taxon>
        <taxon>Chromadorea</taxon>
        <taxon>Rhabditida</taxon>
        <taxon>Tylenchina</taxon>
        <taxon>Tylenchomorpha</taxon>
        <taxon>Sphaerularioidea</taxon>
        <taxon>Anguinidae</taxon>
        <taxon>Anguininae</taxon>
        <taxon>Ditylenchus</taxon>
    </lineage>
</organism>
<accession>A0A915DIK1</accession>
<protein>
    <submittedName>
        <fullName evidence="2">Uncharacterized protein</fullName>
    </submittedName>
</protein>
<evidence type="ECO:0000313" key="1">
    <source>
        <dbReference type="Proteomes" id="UP000887574"/>
    </source>
</evidence>